<evidence type="ECO:0000313" key="1">
    <source>
        <dbReference type="EMBL" id="KAI0043330.1"/>
    </source>
</evidence>
<sequence length="308" mass="32629">MDTSSSVPSPLTGSGLPSSPFSSPAPPLTGEILLANALPSPRPNPIATAHLSRRVANDLEAASDALRAAHEASRRHNAPSTPDMSQPNSRAGSRASARTSASVMGSQASVLSHFNARLQAKLDGNKCLPAELRQPDAAKAITDALAEPQAGDDGFDSPQKELGDILSSYLLQEDCVDRGASQYRYALGPEMTQIVVFLLGAYERAVQGMLALEDDSPAVTWLIDPGAGIVSALHGAADFRVLAVAFSAFQMRLREANSIVAQRYELHHGSPYVPPARPKRLHTHKRPIPTALPASNPPPAHDIPQLTL</sequence>
<keyword evidence="2" id="KW-1185">Reference proteome</keyword>
<name>A0ACB8RHD4_9AGAM</name>
<feature type="non-terminal residue" evidence="1">
    <location>
        <position position="308"/>
    </location>
</feature>
<evidence type="ECO:0000313" key="2">
    <source>
        <dbReference type="Proteomes" id="UP000814033"/>
    </source>
</evidence>
<proteinExistence type="predicted"/>
<organism evidence="1 2">
    <name type="scientific">Auriscalpium vulgare</name>
    <dbReference type="NCBI Taxonomy" id="40419"/>
    <lineage>
        <taxon>Eukaryota</taxon>
        <taxon>Fungi</taxon>
        <taxon>Dikarya</taxon>
        <taxon>Basidiomycota</taxon>
        <taxon>Agaricomycotina</taxon>
        <taxon>Agaricomycetes</taxon>
        <taxon>Russulales</taxon>
        <taxon>Auriscalpiaceae</taxon>
        <taxon>Auriscalpium</taxon>
    </lineage>
</organism>
<reference evidence="1" key="2">
    <citation type="journal article" date="2022" name="New Phytol.">
        <title>Evolutionary transition to the ectomycorrhizal habit in the genomes of a hyperdiverse lineage of mushroom-forming fungi.</title>
        <authorList>
            <person name="Looney B."/>
            <person name="Miyauchi S."/>
            <person name="Morin E."/>
            <person name="Drula E."/>
            <person name="Courty P.E."/>
            <person name="Kohler A."/>
            <person name="Kuo A."/>
            <person name="LaButti K."/>
            <person name="Pangilinan J."/>
            <person name="Lipzen A."/>
            <person name="Riley R."/>
            <person name="Andreopoulos W."/>
            <person name="He G."/>
            <person name="Johnson J."/>
            <person name="Nolan M."/>
            <person name="Tritt A."/>
            <person name="Barry K.W."/>
            <person name="Grigoriev I.V."/>
            <person name="Nagy L.G."/>
            <person name="Hibbett D."/>
            <person name="Henrissat B."/>
            <person name="Matheny P.B."/>
            <person name="Labbe J."/>
            <person name="Martin F.M."/>
        </authorList>
    </citation>
    <scope>NUCLEOTIDE SEQUENCE</scope>
    <source>
        <strain evidence="1">FP105234-sp</strain>
    </source>
</reference>
<gene>
    <name evidence="1" type="ORF">FA95DRAFT_1609488</name>
</gene>
<reference evidence="1" key="1">
    <citation type="submission" date="2021-02" db="EMBL/GenBank/DDBJ databases">
        <authorList>
            <consortium name="DOE Joint Genome Institute"/>
            <person name="Ahrendt S."/>
            <person name="Looney B.P."/>
            <person name="Miyauchi S."/>
            <person name="Morin E."/>
            <person name="Drula E."/>
            <person name="Courty P.E."/>
            <person name="Chicoki N."/>
            <person name="Fauchery L."/>
            <person name="Kohler A."/>
            <person name="Kuo A."/>
            <person name="Labutti K."/>
            <person name="Pangilinan J."/>
            <person name="Lipzen A."/>
            <person name="Riley R."/>
            <person name="Andreopoulos W."/>
            <person name="He G."/>
            <person name="Johnson J."/>
            <person name="Barry K.W."/>
            <person name="Grigoriev I.V."/>
            <person name="Nagy L."/>
            <person name="Hibbett D."/>
            <person name="Henrissat B."/>
            <person name="Matheny P.B."/>
            <person name="Labbe J."/>
            <person name="Martin F."/>
        </authorList>
    </citation>
    <scope>NUCLEOTIDE SEQUENCE</scope>
    <source>
        <strain evidence="1">FP105234-sp</strain>
    </source>
</reference>
<dbReference type="Proteomes" id="UP000814033">
    <property type="component" value="Unassembled WGS sequence"/>
</dbReference>
<comment type="caution">
    <text evidence="1">The sequence shown here is derived from an EMBL/GenBank/DDBJ whole genome shotgun (WGS) entry which is preliminary data.</text>
</comment>
<protein>
    <submittedName>
        <fullName evidence="1">Uncharacterized protein</fullName>
    </submittedName>
</protein>
<accession>A0ACB8RHD4</accession>
<dbReference type="EMBL" id="MU276023">
    <property type="protein sequence ID" value="KAI0043330.1"/>
    <property type="molecule type" value="Genomic_DNA"/>
</dbReference>